<reference evidence="14 15" key="1">
    <citation type="submission" date="2016-07" db="EMBL/GenBank/DDBJ databases">
        <title>Pervasive Adenine N6-methylation of Active Genes in Fungi.</title>
        <authorList>
            <consortium name="DOE Joint Genome Institute"/>
            <person name="Mondo S.J."/>
            <person name="Dannebaum R.O."/>
            <person name="Kuo R.C."/>
            <person name="Labutti K."/>
            <person name="Haridas S."/>
            <person name="Kuo A."/>
            <person name="Salamov A."/>
            <person name="Ahrendt S.R."/>
            <person name="Lipzen A."/>
            <person name="Sullivan W."/>
            <person name="Andreopoulos W.B."/>
            <person name="Clum A."/>
            <person name="Lindquist E."/>
            <person name="Daum C."/>
            <person name="Ramamoorthy G.K."/>
            <person name="Gryganskyi A."/>
            <person name="Culley D."/>
            <person name="Magnuson J.K."/>
            <person name="James T.Y."/>
            <person name="O'Malley M.A."/>
            <person name="Stajich J.E."/>
            <person name="Spatafora J.W."/>
            <person name="Visel A."/>
            <person name="Grigoriev I.V."/>
        </authorList>
    </citation>
    <scope>NUCLEOTIDE SEQUENCE [LARGE SCALE GENOMIC DNA]</scope>
    <source>
        <strain evidence="14 15">62-1032</strain>
    </source>
</reference>
<dbReference type="FunFam" id="3.40.800.20:FF:000005">
    <property type="entry name" value="histone deacetylase 6"/>
    <property type="match status" value="1"/>
</dbReference>
<dbReference type="InParanoid" id="A0A1Y2DU77"/>
<dbReference type="EC" id="3.5.1.98" evidence="3"/>
<evidence type="ECO:0000256" key="9">
    <source>
        <dbReference type="ARBA" id="ARBA00023242"/>
    </source>
</evidence>
<evidence type="ECO:0000256" key="10">
    <source>
        <dbReference type="ARBA" id="ARBA00048287"/>
    </source>
</evidence>
<gene>
    <name evidence="14" type="ORF">BCR35DRAFT_283352</name>
</gene>
<keyword evidence="7" id="KW-0805">Transcription regulation</keyword>
<dbReference type="GO" id="GO:0141221">
    <property type="term" value="F:histone deacetylase activity, hydrolytic mechanism"/>
    <property type="evidence" value="ECO:0007669"/>
    <property type="project" value="UniProtKB-EC"/>
</dbReference>
<evidence type="ECO:0000256" key="11">
    <source>
        <dbReference type="SAM" id="MobiDB-lite"/>
    </source>
</evidence>
<keyword evidence="4" id="KW-0678">Repressor</keyword>
<comment type="catalytic activity">
    <reaction evidence="10">
        <text>N(6)-acetyl-L-lysyl-[histone] + H2O = L-lysyl-[histone] + acetate</text>
        <dbReference type="Rhea" id="RHEA:58196"/>
        <dbReference type="Rhea" id="RHEA-COMP:9845"/>
        <dbReference type="Rhea" id="RHEA-COMP:11338"/>
        <dbReference type="ChEBI" id="CHEBI:15377"/>
        <dbReference type="ChEBI" id="CHEBI:29969"/>
        <dbReference type="ChEBI" id="CHEBI:30089"/>
        <dbReference type="ChEBI" id="CHEBI:61930"/>
        <dbReference type="EC" id="3.5.1.98"/>
    </reaction>
</comment>
<evidence type="ECO:0000256" key="2">
    <source>
        <dbReference type="ARBA" id="ARBA00007738"/>
    </source>
</evidence>
<proteinExistence type="inferred from homology"/>
<dbReference type="STRING" id="106004.A0A1Y2DU77"/>
<keyword evidence="6" id="KW-0156">Chromatin regulator</keyword>
<dbReference type="InterPro" id="IPR019154">
    <property type="entry name" value="Arb2-like_domain"/>
</dbReference>
<evidence type="ECO:0000256" key="7">
    <source>
        <dbReference type="ARBA" id="ARBA00023015"/>
    </source>
</evidence>
<feature type="domain" description="Arb2-like" evidence="13">
    <location>
        <begin position="558"/>
        <end position="785"/>
    </location>
</feature>
<dbReference type="FunCoup" id="A0A1Y2DU77">
    <property type="interactions" value="62"/>
</dbReference>
<evidence type="ECO:0000256" key="3">
    <source>
        <dbReference type="ARBA" id="ARBA00012111"/>
    </source>
</evidence>
<keyword evidence="8" id="KW-0804">Transcription</keyword>
<feature type="compositionally biased region" description="Basic and acidic residues" evidence="11">
    <location>
        <begin position="829"/>
        <end position="842"/>
    </location>
</feature>
<comment type="caution">
    <text evidence="14">The sequence shown here is derived from an EMBL/GenBank/DDBJ whole genome shotgun (WGS) entry which is preliminary data.</text>
</comment>
<evidence type="ECO:0000313" key="14">
    <source>
        <dbReference type="EMBL" id="ORY62719.1"/>
    </source>
</evidence>
<dbReference type="PANTHER" id="PTHR10625:SF5">
    <property type="entry name" value="HISTONE DEACETYLASE"/>
    <property type="match status" value="1"/>
</dbReference>
<keyword evidence="9" id="KW-0539">Nucleus</keyword>
<dbReference type="InterPro" id="IPR037138">
    <property type="entry name" value="His_deacetylse_dom_sf"/>
</dbReference>
<protein>
    <recommendedName>
        <fullName evidence="3">histone deacetylase</fullName>
        <ecNumber evidence="3">3.5.1.98</ecNumber>
    </recommendedName>
</protein>
<dbReference type="AlphaFoldDB" id="A0A1Y2DU77"/>
<dbReference type="Gene3D" id="3.40.800.20">
    <property type="entry name" value="Histone deacetylase domain"/>
    <property type="match status" value="1"/>
</dbReference>
<dbReference type="GO" id="GO:0000118">
    <property type="term" value="C:histone deacetylase complex"/>
    <property type="evidence" value="ECO:0007669"/>
    <property type="project" value="TreeGrafter"/>
</dbReference>
<evidence type="ECO:0000313" key="15">
    <source>
        <dbReference type="Proteomes" id="UP000193467"/>
    </source>
</evidence>
<dbReference type="Pfam" id="PF00850">
    <property type="entry name" value="Hist_deacetyl"/>
    <property type="match status" value="1"/>
</dbReference>
<dbReference type="SUPFAM" id="SSF52768">
    <property type="entry name" value="Arginase/deacetylase"/>
    <property type="match status" value="1"/>
</dbReference>
<evidence type="ECO:0000256" key="4">
    <source>
        <dbReference type="ARBA" id="ARBA00022491"/>
    </source>
</evidence>
<feature type="domain" description="Histone deacetylase" evidence="12">
    <location>
        <begin position="191"/>
        <end position="502"/>
    </location>
</feature>
<dbReference type="PANTHER" id="PTHR10625">
    <property type="entry name" value="HISTONE DEACETYLASE HDAC1-RELATED"/>
    <property type="match status" value="1"/>
</dbReference>
<sequence>MEQSTQPFTQAIEQSSLPLLSNSDQPLPPIASSSTLAADPSQTAAPPVPAAPETSQAESQPAVVLSGFAAAQSLAAAKPNPVPYIEPPPYVAPALTSTAATGPSTGVAALSHPKQFLTNEEREKMTPDQLRETSKSRGVPVAELLSEDEVQKFDTATLRRMGLGRTPSGYCFSSRMTLHKQLDSASKDDPHPEQPTRITGIFNRLSLAGLTDRMERIAVREVVRDEVMLVHSEGHWDRVRATGYQTVDYLASCSEYFDRLSLYVNPETSRCARLSCGGVIEMCRAVAEGQIRNGFAIVRPPGHHAEPEDAMGFCFFNNVAVAAKWLRTIYDGQQEGASGQKVKKMDKILILDWDVHHGNGTQKAFWDDPNVLYISIHRHGDGFYPGGNYGAAEMVGEGAGVGFSVNVPFTETGMGDADYIYAFQQVIMPIAYEFAPDIVLVSAGYDAAEGDKLGQFKVSPEGFAHMTHMLSVLANGKLVLALEGGYNVDSIVKSAHACVEVLVGDEPRHLQLGPASASATTAVQEVIKIQAKHWKCMGFAMEPAEELKSAGKVVPVAEMLKAHRVYELYHEYELFNVEISKPELEEAYKDQLLCSPNIYDAETLLIFMHDIGSIKSSHTAATMDVDLERTLLLDTSREVLDWAMKDNKWGVIDVNFLAHLPSIKGQVPDRARDVKLEKEFATFIWDHIARLSSAQNIVLFASGAGCSAMMEIVSKRPDTRERVRACISVLGLEAPPELDAASGMRSWYKERSLVMLPSTHVLHDDARKAGKHQKKYGNVYRATAEDEGRPIHLLRASLPRIRQFVDERLPAPRMMEVDESAAGPAPPKGDGDVEMKSGDIVV</sequence>
<dbReference type="GO" id="GO:0040029">
    <property type="term" value="P:epigenetic regulation of gene expression"/>
    <property type="evidence" value="ECO:0007669"/>
    <property type="project" value="TreeGrafter"/>
</dbReference>
<comment type="similarity">
    <text evidence="2">Belongs to the histone deacetylase family. HD type 2 subfamily.</text>
</comment>
<evidence type="ECO:0000256" key="8">
    <source>
        <dbReference type="ARBA" id="ARBA00023163"/>
    </source>
</evidence>
<comment type="subcellular location">
    <subcellularLocation>
        <location evidence="1">Nucleus</location>
    </subcellularLocation>
</comment>
<dbReference type="Pfam" id="PF09757">
    <property type="entry name" value="Arb2-like"/>
    <property type="match status" value="1"/>
</dbReference>
<keyword evidence="5" id="KW-0378">Hydrolase</keyword>
<evidence type="ECO:0000256" key="1">
    <source>
        <dbReference type="ARBA" id="ARBA00004123"/>
    </source>
</evidence>
<feature type="region of interest" description="Disordered" evidence="11">
    <location>
        <begin position="1"/>
        <end position="61"/>
    </location>
</feature>
<keyword evidence="15" id="KW-1185">Reference proteome</keyword>
<dbReference type="EMBL" id="MCGR01000070">
    <property type="protein sequence ID" value="ORY62719.1"/>
    <property type="molecule type" value="Genomic_DNA"/>
</dbReference>
<name>A0A1Y2DU77_9BASI</name>
<feature type="region of interest" description="Disordered" evidence="11">
    <location>
        <begin position="816"/>
        <end position="842"/>
    </location>
</feature>
<evidence type="ECO:0000259" key="12">
    <source>
        <dbReference type="Pfam" id="PF00850"/>
    </source>
</evidence>
<evidence type="ECO:0000256" key="5">
    <source>
        <dbReference type="ARBA" id="ARBA00022801"/>
    </source>
</evidence>
<evidence type="ECO:0000259" key="13">
    <source>
        <dbReference type="Pfam" id="PF09757"/>
    </source>
</evidence>
<feature type="compositionally biased region" description="Polar residues" evidence="11">
    <location>
        <begin position="1"/>
        <end position="43"/>
    </location>
</feature>
<dbReference type="Proteomes" id="UP000193467">
    <property type="component" value="Unassembled WGS sequence"/>
</dbReference>
<dbReference type="InterPro" id="IPR000286">
    <property type="entry name" value="HDACs"/>
</dbReference>
<accession>A0A1Y2DU77</accession>
<dbReference type="OrthoDB" id="424012at2759"/>
<organism evidence="14 15">
    <name type="scientific">Leucosporidium creatinivorum</name>
    <dbReference type="NCBI Taxonomy" id="106004"/>
    <lineage>
        <taxon>Eukaryota</taxon>
        <taxon>Fungi</taxon>
        <taxon>Dikarya</taxon>
        <taxon>Basidiomycota</taxon>
        <taxon>Pucciniomycotina</taxon>
        <taxon>Microbotryomycetes</taxon>
        <taxon>Leucosporidiales</taxon>
        <taxon>Leucosporidium</taxon>
    </lineage>
</organism>
<evidence type="ECO:0000256" key="6">
    <source>
        <dbReference type="ARBA" id="ARBA00022853"/>
    </source>
</evidence>
<dbReference type="InterPro" id="IPR023801">
    <property type="entry name" value="His_deacetylse_dom"/>
</dbReference>
<dbReference type="PRINTS" id="PR01270">
    <property type="entry name" value="HDASUPER"/>
</dbReference>
<dbReference type="InterPro" id="IPR023696">
    <property type="entry name" value="Ureohydrolase_dom_sf"/>
</dbReference>